<dbReference type="KEGG" id="nan:AArc1_4028"/>
<dbReference type="InterPro" id="IPR027417">
    <property type="entry name" value="P-loop_NTPase"/>
</dbReference>
<dbReference type="GeneID" id="37636627"/>
<organism evidence="2 3">
    <name type="scientific">Natrarchaeobaculum sulfurireducens</name>
    <dbReference type="NCBI Taxonomy" id="2044521"/>
    <lineage>
        <taxon>Archaea</taxon>
        <taxon>Methanobacteriati</taxon>
        <taxon>Methanobacteriota</taxon>
        <taxon>Stenosarchaea group</taxon>
        <taxon>Halobacteria</taxon>
        <taxon>Halobacteriales</taxon>
        <taxon>Natrialbaceae</taxon>
        <taxon>Natrarchaeobaculum</taxon>
    </lineage>
</organism>
<feature type="compositionally biased region" description="Basic and acidic residues" evidence="1">
    <location>
        <begin position="1335"/>
        <end position="1348"/>
    </location>
</feature>
<dbReference type="PANTHER" id="PTHR30121">
    <property type="entry name" value="UNCHARACTERIZED PROTEIN YJGR-RELATED"/>
    <property type="match status" value="1"/>
</dbReference>
<feature type="region of interest" description="Disordered" evidence="1">
    <location>
        <begin position="168"/>
        <end position="202"/>
    </location>
</feature>
<feature type="region of interest" description="Disordered" evidence="1">
    <location>
        <begin position="122"/>
        <end position="153"/>
    </location>
</feature>
<dbReference type="PANTHER" id="PTHR30121:SF6">
    <property type="entry name" value="SLR6007 PROTEIN"/>
    <property type="match status" value="1"/>
</dbReference>
<keyword evidence="2" id="KW-0614">Plasmid</keyword>
<dbReference type="InterPro" id="IPR051162">
    <property type="entry name" value="T4SS_component"/>
</dbReference>
<dbReference type="EMBL" id="CP024045">
    <property type="protein sequence ID" value="AXR76145.1"/>
    <property type="molecule type" value="Genomic_DNA"/>
</dbReference>
<geneLocation type="plasmid" evidence="3">
    <name>paarc1-01</name>
</geneLocation>
<accession>A0A346P9F0</accession>
<dbReference type="Proteomes" id="UP000258707">
    <property type="component" value="Plasmid pAArc1-01"/>
</dbReference>
<protein>
    <submittedName>
        <fullName evidence="2">Conjugation protein</fullName>
    </submittedName>
</protein>
<dbReference type="Gene3D" id="3.40.50.300">
    <property type="entry name" value="P-loop containing nucleotide triphosphate hydrolases"/>
    <property type="match status" value="1"/>
</dbReference>
<dbReference type="SUPFAM" id="SSF52540">
    <property type="entry name" value="P-loop containing nucleoside triphosphate hydrolases"/>
    <property type="match status" value="1"/>
</dbReference>
<reference evidence="2 3" key="1">
    <citation type="submission" date="2017-10" db="EMBL/GenBank/DDBJ databases">
        <title>Phenotypic and genomic properties of facultatively anaerobic sulfur-reducing natronoarchaea from hypersaline soda lakes.</title>
        <authorList>
            <person name="Sorokin D.Y."/>
            <person name="Kublanov I.V."/>
            <person name="Roman P."/>
            <person name="Sinninghe Damste J.S."/>
            <person name="Golyshin P.N."/>
            <person name="Rojo D."/>
            <person name="Ciordia S."/>
            <person name="Mena Md.C."/>
            <person name="Ferrer M."/>
            <person name="Messina E."/>
            <person name="Smedile F."/>
            <person name="La Spada G."/>
            <person name="La Cono V."/>
            <person name="Yakimov M.M."/>
        </authorList>
    </citation>
    <scope>NUCLEOTIDE SEQUENCE [LARGE SCALE GENOMIC DNA]</scope>
    <source>
        <strain evidence="2 3">AArc1</strain>
        <plasmid evidence="3">paarc1-01</plasmid>
    </source>
</reference>
<feature type="region of interest" description="Disordered" evidence="1">
    <location>
        <begin position="440"/>
        <end position="468"/>
    </location>
</feature>
<evidence type="ECO:0000313" key="2">
    <source>
        <dbReference type="EMBL" id="AXR76145.1"/>
    </source>
</evidence>
<name>A0A346P9F0_9EURY</name>
<feature type="region of interest" description="Disordered" evidence="1">
    <location>
        <begin position="1324"/>
        <end position="1361"/>
    </location>
</feature>
<evidence type="ECO:0000256" key="1">
    <source>
        <dbReference type="SAM" id="MobiDB-lite"/>
    </source>
</evidence>
<gene>
    <name evidence="2" type="ORF">AArc1_4028</name>
</gene>
<evidence type="ECO:0000313" key="3">
    <source>
        <dbReference type="Proteomes" id="UP000258707"/>
    </source>
</evidence>
<proteinExistence type="predicted"/>
<sequence>MREYIRVTPTSEELHTTEIPAALESLHKLTNPNVRGLSDRLNPFADTAPPTFEFLAVSEGEDEPVEFYYGVDQPAHLETLEKRLKTIYPRTFDITRCELDLERKLIQPVEYTQNEYRERLADGRLLESPDTDEQVDHEQDGVERTDGGRSIVDDEPELANLETEANDIERDESVLEYTSDASTKDGDSAFDEETSSTSESATIFTRPSFEEVEPIGVQWYGRAERKRDWMTTIKSFANRDPDPTEYDTEQPPLATLIDHLTELEYPIAFQVVWQRKAEWGADAELRIEDLRDGRDTFGQRYIGPLFEIGEIDPEDRQQNLGTEAQNRIDRIQAKHPKRTFTVNARAVAVPAPDDGETDDRIEIQLDQLAQSLNALDGPFYELEGHRLRSKGVLNRMKRKRARAVLENILDGELATGRGKCRPDLVLNADELANLTVVPSSQDLTVEGSRGTRSEQRSRNPLPRPHPDLMDEFREGMAIGYAIDENGETEDEPVCIPPSLLPTHYVRAATTGGGKSKSLTNDKLSLYEQTDGPIILIDAKGDGLCEDYMQAHARRFGVDDLEENVVHFPIPEVLPGFAFFNIERQLENGVRRVDAVQNKADHYEEILKMVMGEERYERAVVAPTLIKYLIKTLYDDEYGRENGRYRESVDYFAHDQLEYVVDQLWRAGPPEPEEGAAPRSNHPQVQRRIDRQLQLDSNTFATVMGGVSNRLDYISQDEHLRRVFNNTESQFDFRDVLDDRKVILFDLSGLRDDSAKAMTGVILTELYNALKERGDGLQQKPDDYVVNLIIDEASSLAVSDVMNTLLEKGRSFRLSVGLSLQFPEQLDVKGGREVYLNVLNDVGSPIIGKIAVDNEIAKVMAHEDMDPVEFANRIRSLPRGEWIVRLPSPTFGETGPEPFSLAPLPIPPGHPESDDPLTDREKQAFQNALERIHERADTEHGVVTDAPPSTQTPMAVRDEFDLPTDDLDVALATVIRSVQLQHGVRKENGWVPAPDVDDELRRRFEAVDADPPAIAELGDVRERSHLIEVTLDSERDDIVVRLTEDGESIAAPDTGHVRAAGGEKHDAALLDVEQILSEYGFAVTVFTQDGSEKPDARATHPDSEHVFDIEVESTTPENPVKVLQNLKRAHEAGHIPLFVVGSDEANQDRLSTAARVDRILSSPVNTLESGDVRLYTTDTYITFDGGAHRRKGVTAVRPLTDGSKRTNWLLDEGSYVLLNENGNELTRVTSFESLTREDVPAVYSYNQTSGEFVVYEHGNKHRYDTKAEFEREWARIKRPFVPDVDLPAVDFNCREYAVLALSSNDTDDASLVIYDDGETIPLSDIHEWLSSPTQNSDRDFTEAETEQHADVNGSSDTQEIPEEAYDDPDTAIASFVDACLCTADEGSLTPDEVYAAYEMWASDHGISVESKNWFARRLGEHIEFERETVYRDGKTIRCYAGLALHPEVKQ</sequence>
<feature type="compositionally biased region" description="Basic and acidic residues" evidence="1">
    <location>
        <begin position="134"/>
        <end position="147"/>
    </location>
</feature>
<dbReference type="RefSeq" id="WP_117362365.1">
    <property type="nucleotide sequence ID" value="NZ_CP024045.1"/>
</dbReference>